<feature type="compositionally biased region" description="Basic and acidic residues" evidence="1">
    <location>
        <begin position="1"/>
        <end position="10"/>
    </location>
</feature>
<accession>A0A8H7KHX9</accession>
<feature type="region of interest" description="Disordered" evidence="1">
    <location>
        <begin position="240"/>
        <end position="274"/>
    </location>
</feature>
<evidence type="ECO:0000259" key="2">
    <source>
        <dbReference type="Pfam" id="PF10180"/>
    </source>
</evidence>
<feature type="compositionally biased region" description="Basic and acidic residues" evidence="1">
    <location>
        <begin position="58"/>
        <end position="67"/>
    </location>
</feature>
<feature type="compositionally biased region" description="Basic residues" evidence="1">
    <location>
        <begin position="138"/>
        <end position="150"/>
    </location>
</feature>
<name>A0A8H7KHX9_AGABI</name>
<evidence type="ECO:0000313" key="4">
    <source>
        <dbReference type="Proteomes" id="UP000629468"/>
    </source>
</evidence>
<comment type="caution">
    <text evidence="3">The sequence shown here is derived from an EMBL/GenBank/DDBJ whole genome shotgun (WGS) entry which is preliminary data.</text>
</comment>
<dbReference type="Proteomes" id="UP000629468">
    <property type="component" value="Unassembled WGS sequence"/>
</dbReference>
<organism evidence="3 4">
    <name type="scientific">Agaricus bisporus var. burnettii</name>
    <dbReference type="NCBI Taxonomy" id="192524"/>
    <lineage>
        <taxon>Eukaryota</taxon>
        <taxon>Fungi</taxon>
        <taxon>Dikarya</taxon>
        <taxon>Basidiomycota</taxon>
        <taxon>Agaricomycotina</taxon>
        <taxon>Agaricomycetes</taxon>
        <taxon>Agaricomycetidae</taxon>
        <taxon>Agaricales</taxon>
        <taxon>Agaricineae</taxon>
        <taxon>Agaricaceae</taxon>
        <taxon>Agaricus</taxon>
    </lineage>
</organism>
<feature type="region of interest" description="Disordered" evidence="1">
    <location>
        <begin position="1"/>
        <end position="167"/>
    </location>
</feature>
<dbReference type="Pfam" id="PF10180">
    <property type="entry name" value="WKF"/>
    <property type="match status" value="1"/>
</dbReference>
<proteinExistence type="predicted"/>
<dbReference type="AlphaFoldDB" id="A0A8H7KHX9"/>
<feature type="compositionally biased region" description="Basic and acidic residues" evidence="1">
    <location>
        <begin position="18"/>
        <end position="27"/>
    </location>
</feature>
<dbReference type="PANTHER" id="PTHR22306">
    <property type="entry name" value="CHROMOSOME 7 OPEN READING FRAME 50"/>
    <property type="match status" value="1"/>
</dbReference>
<sequence>MTSVINDDKHLRRKSKNRKENEETQEKNKKHQDKEEGDASVNESEKETRKKERKGKKNKSEAQKDEVVVVEEDAVTPKWEKKNRKRDIEINDDEADTITLPKKKKKKTHKADEQESNDSKERTESKSAEGDEEETPKTTHKKSKKSRKNKTGFLDPEQDKETDLPEQASKALSYAFRRFHEPNNWKFNKAKQNWLVRNLWNFQSIPEKYESLVVKYLSAVQGNTRENILKICKDTLNQNTTSEASEASEVPDKSVSAGGPIIDTPTPSNNDDQKKARAQALLEALTPESAS</sequence>
<dbReference type="EMBL" id="JABXXO010000006">
    <property type="protein sequence ID" value="KAF7776700.1"/>
    <property type="molecule type" value="Genomic_DNA"/>
</dbReference>
<dbReference type="InterPro" id="IPR019327">
    <property type="entry name" value="WKF"/>
</dbReference>
<feature type="domain" description="WKF" evidence="2">
    <location>
        <begin position="181"/>
        <end position="234"/>
    </location>
</feature>
<evidence type="ECO:0000256" key="1">
    <source>
        <dbReference type="SAM" id="MobiDB-lite"/>
    </source>
</evidence>
<protein>
    <recommendedName>
        <fullName evidence="2">WKF domain-containing protein</fullName>
    </recommendedName>
</protein>
<gene>
    <name evidence="3" type="ORF">Agabi119p4_5093</name>
</gene>
<evidence type="ECO:0000313" key="3">
    <source>
        <dbReference type="EMBL" id="KAF7776700.1"/>
    </source>
</evidence>
<dbReference type="PANTHER" id="PTHR22306:SF2">
    <property type="entry name" value="CHROMOSOME 7 OPEN READING FRAME 50"/>
    <property type="match status" value="1"/>
</dbReference>
<reference evidence="3 4" key="1">
    <citation type="journal article" name="Sci. Rep.">
        <title>Telomere-to-telomere assembled and centromere annotated genomes of the two main subspecies of the button mushroom Agaricus bisporus reveal especially polymorphic chromosome ends.</title>
        <authorList>
            <person name="Sonnenberg A.S.M."/>
            <person name="Sedaghat-Telgerd N."/>
            <person name="Lavrijssen B."/>
            <person name="Ohm R.A."/>
            <person name="Hendrickx P.M."/>
            <person name="Scholtmeijer K."/>
            <person name="Baars J.J.P."/>
            <person name="van Peer A."/>
        </authorList>
    </citation>
    <scope>NUCLEOTIDE SEQUENCE [LARGE SCALE GENOMIC DNA]</scope>
    <source>
        <strain evidence="3 4">H119_p4</strain>
    </source>
</reference>
<feature type="compositionally biased region" description="Basic and acidic residues" evidence="1">
    <location>
        <begin position="110"/>
        <end position="129"/>
    </location>
</feature>